<organism evidence="2 3">
    <name type="scientific">Talaromyces amestolkiae</name>
    <dbReference type="NCBI Taxonomy" id="1196081"/>
    <lineage>
        <taxon>Eukaryota</taxon>
        <taxon>Fungi</taxon>
        <taxon>Dikarya</taxon>
        <taxon>Ascomycota</taxon>
        <taxon>Pezizomycotina</taxon>
        <taxon>Eurotiomycetes</taxon>
        <taxon>Eurotiomycetidae</taxon>
        <taxon>Eurotiales</taxon>
        <taxon>Trichocomaceae</taxon>
        <taxon>Talaromyces</taxon>
        <taxon>Talaromyces sect. Talaromyces</taxon>
    </lineage>
</organism>
<keyword evidence="3" id="KW-1185">Reference proteome</keyword>
<dbReference type="AlphaFoldDB" id="A0A364KV81"/>
<protein>
    <submittedName>
        <fullName evidence="2">Uncharacterized protein</fullName>
    </submittedName>
</protein>
<dbReference type="RefSeq" id="XP_040731978.1">
    <property type="nucleotide sequence ID" value="XM_040875734.1"/>
</dbReference>
<dbReference type="PANTHER" id="PTHR22705:SF0">
    <property type="entry name" value="ZZ-TYPE ZINC FINGER-CONTAINING PROTEIN 3"/>
    <property type="match status" value="1"/>
</dbReference>
<feature type="compositionally biased region" description="Polar residues" evidence="1">
    <location>
        <begin position="1"/>
        <end position="14"/>
    </location>
</feature>
<dbReference type="OrthoDB" id="20473at2759"/>
<dbReference type="EMBL" id="MIKG01000005">
    <property type="protein sequence ID" value="RAO67462.1"/>
    <property type="molecule type" value="Genomic_DNA"/>
</dbReference>
<name>A0A364KV81_TALAM</name>
<comment type="caution">
    <text evidence="2">The sequence shown here is derived from an EMBL/GenBank/DDBJ whole genome shotgun (WGS) entry which is preliminary data.</text>
</comment>
<dbReference type="GeneID" id="63792690"/>
<feature type="compositionally biased region" description="Polar residues" evidence="1">
    <location>
        <begin position="74"/>
        <end position="83"/>
    </location>
</feature>
<feature type="region of interest" description="Disordered" evidence="1">
    <location>
        <begin position="187"/>
        <end position="224"/>
    </location>
</feature>
<reference evidence="2 3" key="1">
    <citation type="journal article" date="2017" name="Biotechnol. Biofuels">
        <title>Differential beta-glucosidase expression as a function of carbon source availability in Talaromyces amestolkiae: a genomic and proteomic approach.</title>
        <authorList>
            <person name="de Eugenio L.I."/>
            <person name="Mendez-Liter J.A."/>
            <person name="Nieto-Dominguez M."/>
            <person name="Alonso L."/>
            <person name="Gil-Munoz J."/>
            <person name="Barriuso J."/>
            <person name="Prieto A."/>
            <person name="Martinez M.J."/>
        </authorList>
    </citation>
    <scope>NUCLEOTIDE SEQUENCE [LARGE SCALE GENOMIC DNA]</scope>
    <source>
        <strain evidence="2 3">CIB</strain>
    </source>
</reference>
<evidence type="ECO:0000313" key="2">
    <source>
        <dbReference type="EMBL" id="RAO67462.1"/>
    </source>
</evidence>
<gene>
    <name evidence="2" type="ORF">BHQ10_003474</name>
</gene>
<sequence>MDNNNNPSGRSANEITPPNPTPEREATPERPPYSPVTPVLAHLAPIPGGATIVPPPATEESAAATRKMAVTKPNDASVTSNPVKYSEPVNPQALMPPPQQSPPQPQQQSYPPPNPVLPEPSPVPISESDNADVIALRSAISLLQFQKQKALNDIKALDELKRAAAADPEGFSRELLAGNLTQQNNQFIDTDITIKDDDEAESEQGEEEGEENKSKFGKIPKPQNVVRMPPINWAKYHIVGEPLDKMHEEQRNRPFAGVPRQDPNQRAPEHFVAAPYRPLTDRIDSPVKGGRGKRERKT</sequence>
<dbReference type="PANTHER" id="PTHR22705">
    <property type="entry name" value="ZINC FINGER, ZZ DOMAIN CONTAINING 3"/>
    <property type="match status" value="1"/>
</dbReference>
<accession>A0A364KV81</accession>
<feature type="region of interest" description="Disordered" evidence="1">
    <location>
        <begin position="245"/>
        <end position="298"/>
    </location>
</feature>
<proteinExistence type="predicted"/>
<dbReference type="InterPro" id="IPR037830">
    <property type="entry name" value="ZZZ3"/>
</dbReference>
<evidence type="ECO:0000313" key="3">
    <source>
        <dbReference type="Proteomes" id="UP000249363"/>
    </source>
</evidence>
<feature type="region of interest" description="Disordered" evidence="1">
    <location>
        <begin position="1"/>
        <end position="129"/>
    </location>
</feature>
<dbReference type="Proteomes" id="UP000249363">
    <property type="component" value="Unassembled WGS sequence"/>
</dbReference>
<feature type="compositionally biased region" description="Acidic residues" evidence="1">
    <location>
        <begin position="196"/>
        <end position="210"/>
    </location>
</feature>
<feature type="compositionally biased region" description="Pro residues" evidence="1">
    <location>
        <begin position="94"/>
        <end position="123"/>
    </location>
</feature>
<evidence type="ECO:0000256" key="1">
    <source>
        <dbReference type="SAM" id="MobiDB-lite"/>
    </source>
</evidence>